<dbReference type="InterPro" id="IPR004033">
    <property type="entry name" value="UbiE/COQ5_MeTrFase"/>
</dbReference>
<evidence type="ECO:0000256" key="2">
    <source>
        <dbReference type="ARBA" id="ARBA00022679"/>
    </source>
</evidence>
<dbReference type="HAMAP" id="MF_01813">
    <property type="entry name" value="MenG_UbiE_methyltr"/>
    <property type="match status" value="1"/>
</dbReference>
<evidence type="ECO:0000313" key="6">
    <source>
        <dbReference type="Proteomes" id="UP000067708"/>
    </source>
</evidence>
<keyword evidence="4" id="KW-0474">Menaquinone biosynthesis</keyword>
<comment type="catalytic activity">
    <reaction evidence="4">
        <text>a 2-demethylmenaquinol + S-adenosyl-L-methionine = a menaquinol + S-adenosyl-L-homocysteine + H(+)</text>
        <dbReference type="Rhea" id="RHEA:42640"/>
        <dbReference type="Rhea" id="RHEA-COMP:9539"/>
        <dbReference type="Rhea" id="RHEA-COMP:9563"/>
        <dbReference type="ChEBI" id="CHEBI:15378"/>
        <dbReference type="ChEBI" id="CHEBI:18151"/>
        <dbReference type="ChEBI" id="CHEBI:55437"/>
        <dbReference type="ChEBI" id="CHEBI:57856"/>
        <dbReference type="ChEBI" id="CHEBI:59789"/>
        <dbReference type="EC" id="2.1.1.163"/>
    </reaction>
</comment>
<dbReference type="KEGG" id="rla:Rhola_00002140"/>
<dbReference type="EMBL" id="CP007490">
    <property type="protein sequence ID" value="AIC47041.1"/>
    <property type="molecule type" value="Genomic_DNA"/>
</dbReference>
<dbReference type="InterPro" id="IPR023576">
    <property type="entry name" value="UbiE/COQ5_MeTrFase_CS"/>
</dbReference>
<dbReference type="NCBIfam" id="TIGR01934">
    <property type="entry name" value="MenG_MenH_UbiE"/>
    <property type="match status" value="1"/>
</dbReference>
<keyword evidence="3 4" id="KW-0949">S-adenosyl-L-methionine</keyword>
<evidence type="ECO:0000256" key="1">
    <source>
        <dbReference type="ARBA" id="ARBA00022603"/>
    </source>
</evidence>
<keyword evidence="2 4" id="KW-0808">Transferase</keyword>
<dbReference type="GO" id="GO:0009234">
    <property type="term" value="P:menaquinone biosynthetic process"/>
    <property type="evidence" value="ECO:0007669"/>
    <property type="project" value="UniProtKB-UniRule"/>
</dbReference>
<dbReference type="NCBIfam" id="NF001244">
    <property type="entry name" value="PRK00216.1-5"/>
    <property type="match status" value="1"/>
</dbReference>
<dbReference type="OrthoDB" id="9808140at2"/>
<name>A0A060JAZ9_9MICO</name>
<keyword evidence="5" id="KW-0830">Ubiquinone</keyword>
<dbReference type="eggNOG" id="COG2226">
    <property type="taxonomic scope" value="Bacteria"/>
</dbReference>
<dbReference type="PANTHER" id="PTHR43591">
    <property type="entry name" value="METHYLTRANSFERASE"/>
    <property type="match status" value="1"/>
</dbReference>
<dbReference type="NCBIfam" id="NF001241">
    <property type="entry name" value="PRK00216.1-2"/>
    <property type="match status" value="1"/>
</dbReference>
<dbReference type="GO" id="GO:0032259">
    <property type="term" value="P:methylation"/>
    <property type="evidence" value="ECO:0007669"/>
    <property type="project" value="UniProtKB-KW"/>
</dbReference>
<dbReference type="PROSITE" id="PS51608">
    <property type="entry name" value="SAM_MT_UBIE"/>
    <property type="match status" value="1"/>
</dbReference>
<dbReference type="STRING" id="529884.Rhola_00002140"/>
<dbReference type="PROSITE" id="PS01184">
    <property type="entry name" value="UBIE_2"/>
    <property type="match status" value="1"/>
</dbReference>
<reference evidence="5 6" key="1">
    <citation type="journal article" date="2014" name="Int. J. Syst. Evol. Microbiol.">
        <title>Rhodoluna lacicola gen. nov., sp. nov., a planktonic freshwater bacterium with stream-lined genome.</title>
        <authorList>
            <person name="Hahn M."/>
            <person name="Schmidt J."/>
            <person name="Taipale S.J."/>
            <person name="Doolittle W.F."/>
            <person name="Koll U."/>
        </authorList>
    </citation>
    <scope>NUCLEOTIDE SEQUENCE [LARGE SCALE GENOMIC DNA]</scope>
    <source>
        <strain evidence="5 6">MWH-Ta8</strain>
    </source>
</reference>
<feature type="binding site" evidence="4">
    <location>
        <begin position="102"/>
        <end position="103"/>
    </location>
    <ligand>
        <name>S-adenosyl-L-methionine</name>
        <dbReference type="ChEBI" id="CHEBI:59789"/>
    </ligand>
</feature>
<comment type="similarity">
    <text evidence="4">Belongs to the class I-like SAM-binding methyltransferase superfamily. MenG/UbiE family.</text>
</comment>
<dbReference type="PROSITE" id="PS01183">
    <property type="entry name" value="UBIE_1"/>
    <property type="match status" value="1"/>
</dbReference>
<dbReference type="Proteomes" id="UP000067708">
    <property type="component" value="Chromosome"/>
</dbReference>
<dbReference type="GO" id="GO:0043770">
    <property type="term" value="F:demethylmenaquinone methyltransferase activity"/>
    <property type="evidence" value="ECO:0007669"/>
    <property type="project" value="UniProtKB-UniRule"/>
</dbReference>
<comment type="function">
    <text evidence="4">Methyltransferase required for the conversion of demethylmenaquinol (DMKH2) to menaquinol (MKH2).</text>
</comment>
<gene>
    <name evidence="4" type="primary">menG</name>
    <name evidence="5" type="ORF">Rhola_00002140</name>
</gene>
<dbReference type="RefSeq" id="WP_038501773.1">
    <property type="nucleotide sequence ID" value="NZ_CP007490.1"/>
</dbReference>
<feature type="binding site" evidence="4">
    <location>
        <position position="119"/>
    </location>
    <ligand>
        <name>S-adenosyl-L-methionine</name>
        <dbReference type="ChEBI" id="CHEBI:59789"/>
    </ligand>
</feature>
<keyword evidence="6" id="KW-1185">Reference proteome</keyword>
<dbReference type="EC" id="2.1.1.163" evidence="4"/>
<evidence type="ECO:0000313" key="5">
    <source>
        <dbReference type="EMBL" id="AIC47041.1"/>
    </source>
</evidence>
<feature type="binding site" evidence="4">
    <location>
        <position position="62"/>
    </location>
    <ligand>
        <name>S-adenosyl-L-methionine</name>
        <dbReference type="ChEBI" id="CHEBI:59789"/>
    </ligand>
</feature>
<dbReference type="InterPro" id="IPR029063">
    <property type="entry name" value="SAM-dependent_MTases_sf"/>
</dbReference>
<accession>A0A060JAZ9</accession>
<organism evidence="5 6">
    <name type="scientific">Rhodoluna lacicola</name>
    <dbReference type="NCBI Taxonomy" id="529884"/>
    <lineage>
        <taxon>Bacteria</taxon>
        <taxon>Bacillati</taxon>
        <taxon>Actinomycetota</taxon>
        <taxon>Actinomycetes</taxon>
        <taxon>Micrococcales</taxon>
        <taxon>Microbacteriaceae</taxon>
        <taxon>Luna cluster</taxon>
        <taxon>Luna-1 subcluster</taxon>
        <taxon>Rhodoluna</taxon>
    </lineage>
</organism>
<dbReference type="PANTHER" id="PTHR43591:SF24">
    <property type="entry name" value="2-METHOXY-6-POLYPRENYL-1,4-BENZOQUINOL METHYLASE, MITOCHONDRIAL"/>
    <property type="match status" value="1"/>
</dbReference>
<comment type="pathway">
    <text evidence="4">Quinol/quinone metabolism; menaquinone biosynthesis; menaquinol from 1,4-dihydroxy-2-naphthoate: step 2/2.</text>
</comment>
<dbReference type="Gene3D" id="3.40.50.150">
    <property type="entry name" value="Vaccinia Virus protein VP39"/>
    <property type="match status" value="1"/>
</dbReference>
<dbReference type="HOGENOM" id="CLU_037990_0_0_11"/>
<dbReference type="PATRIC" id="fig|529884.3.peg.203"/>
<evidence type="ECO:0000256" key="3">
    <source>
        <dbReference type="ARBA" id="ARBA00022691"/>
    </source>
</evidence>
<feature type="binding site" evidence="4">
    <location>
        <position position="80"/>
    </location>
    <ligand>
        <name>S-adenosyl-L-methionine</name>
        <dbReference type="ChEBI" id="CHEBI:59789"/>
    </ligand>
</feature>
<proteinExistence type="inferred from homology"/>
<evidence type="ECO:0000256" key="4">
    <source>
        <dbReference type="HAMAP-Rule" id="MF_01813"/>
    </source>
</evidence>
<sequence>MSKANLDKKPADVAAMFDEVAPTYDLTNALLSFGQDRRWRKIVRNAVSPKSGQKILDLAAGTGASSVAFLKPGVKVVAGDFSEGMLAVGRQRHPEIEFVFADATKLPFTDGEFDAVTISFGLRNVVDVPKALAEMYRVTKPGGVIVICEFSRVTSRWFAPFYNFYLNKVLPAFSSLASKTPEAYSYLSESILAWPNQHELKLKIEKAGYTDVTFRNLTFGIVAVHKGTKAPSKAGTK</sequence>
<keyword evidence="1 4" id="KW-0489">Methyltransferase</keyword>
<protein>
    <recommendedName>
        <fullName evidence="4">Demethylmenaquinone methyltransferase</fullName>
        <ecNumber evidence="4">2.1.1.163</ecNumber>
    </recommendedName>
</protein>
<dbReference type="SUPFAM" id="SSF53335">
    <property type="entry name" value="S-adenosyl-L-methionine-dependent methyltransferases"/>
    <property type="match status" value="1"/>
</dbReference>
<dbReference type="UniPathway" id="UPA00079">
    <property type="reaction ID" value="UER00169"/>
</dbReference>
<dbReference type="Pfam" id="PF01209">
    <property type="entry name" value="Ubie_methyltran"/>
    <property type="match status" value="1"/>
</dbReference>
<dbReference type="CDD" id="cd02440">
    <property type="entry name" value="AdoMet_MTases"/>
    <property type="match status" value="1"/>
</dbReference>
<dbReference type="AlphaFoldDB" id="A0A060JAZ9"/>